<reference evidence="1" key="1">
    <citation type="submission" date="2020-07" db="EMBL/GenBank/DDBJ databases">
        <title>Huge and variable diversity of episymbiotic CPR bacteria and DPANN archaea in groundwater ecosystems.</title>
        <authorList>
            <person name="He C.Y."/>
            <person name="Keren R."/>
            <person name="Whittaker M."/>
            <person name="Farag I.F."/>
            <person name="Doudna J."/>
            <person name="Cate J.H.D."/>
            <person name="Banfield J.F."/>
        </authorList>
    </citation>
    <scope>NUCLEOTIDE SEQUENCE</scope>
    <source>
        <strain evidence="1">NC_groundwater_1586_Pr3_B-0.1um_66_15</strain>
    </source>
</reference>
<gene>
    <name evidence="1" type="ORF">HY834_19250</name>
</gene>
<comment type="caution">
    <text evidence="1">The sequence shown here is derived from an EMBL/GenBank/DDBJ whole genome shotgun (WGS) entry which is preliminary data.</text>
</comment>
<organism evidence="1 2">
    <name type="scientific">Devosia nanyangense</name>
    <dbReference type="NCBI Taxonomy" id="1228055"/>
    <lineage>
        <taxon>Bacteria</taxon>
        <taxon>Pseudomonadati</taxon>
        <taxon>Pseudomonadota</taxon>
        <taxon>Alphaproteobacteria</taxon>
        <taxon>Hyphomicrobiales</taxon>
        <taxon>Devosiaceae</taxon>
        <taxon>Devosia</taxon>
    </lineage>
</organism>
<accession>A0A933L7Q3</accession>
<dbReference type="EMBL" id="JACRAF010000064">
    <property type="protein sequence ID" value="MBI4923875.1"/>
    <property type="molecule type" value="Genomic_DNA"/>
</dbReference>
<sequence length="95" mass="9623">MLLRSAFWLTVGFMVMAPHGTDLGATATSLKDQAVAAGLKAGENLLVSQVLGTSPAAGAVLETLSSSSFPSAGDPMHALPAGSFVFPRHRPAAMG</sequence>
<name>A0A933L7Q3_9HYPH</name>
<evidence type="ECO:0000313" key="2">
    <source>
        <dbReference type="Proteomes" id="UP000782610"/>
    </source>
</evidence>
<proteinExistence type="predicted"/>
<dbReference type="AlphaFoldDB" id="A0A933L7Q3"/>
<dbReference type="Proteomes" id="UP000782610">
    <property type="component" value="Unassembled WGS sequence"/>
</dbReference>
<protein>
    <submittedName>
        <fullName evidence="1">Uncharacterized protein</fullName>
    </submittedName>
</protein>
<evidence type="ECO:0000313" key="1">
    <source>
        <dbReference type="EMBL" id="MBI4923875.1"/>
    </source>
</evidence>